<dbReference type="PANTHER" id="PTHR23513">
    <property type="entry name" value="INTEGRAL MEMBRANE EFFLUX PROTEIN-RELATED"/>
    <property type="match status" value="1"/>
</dbReference>
<sequence length="417" mass="41721">MTPRTAGASPRPPAPVPSAPSALGQAAALSAAGQQLGALSLPVIASTLPGSTALTLGLITAAAFLPHLLLGLLLGAVADRLPPRAAMLGMNVARGALLLGAAGLAHAGALSAPVLAGMALLLGSLGALHDASTQRWLAHFEDRRDANRAVQAGEQAALAAAPGLSGLLIAQAGAAAALLGESLSFLAASLRLLGLRAPVLADREVRGTLFGDAARGMAFVWRHGLLRRLAVTAAFVNFARAMTFTLLSFHLLRVWQVPPVLMGLTLTVGGLGGLTGASLSRRLSGVPDDRVMRGGLLALAGAGLLVPLAAPGALGLALIMLGRAAGTACVVTYNIRQDALRQSLSPAGMEARVATASRTLLWGSLPLGAALGGWLGTVLGTQTALTVAALLVFAAPLLLGRAPVQDVPAPTGQPGTA</sequence>
<evidence type="ECO:0000256" key="4">
    <source>
        <dbReference type="ARBA" id="ARBA00022692"/>
    </source>
</evidence>
<name>A0ABQ2RU31_9DEIO</name>
<keyword evidence="10" id="KW-1185">Reference proteome</keyword>
<feature type="transmembrane region" description="Helical" evidence="8">
    <location>
        <begin position="168"/>
        <end position="193"/>
    </location>
</feature>
<reference evidence="10" key="1">
    <citation type="journal article" date="2019" name="Int. J. Syst. Evol. Microbiol.">
        <title>The Global Catalogue of Microorganisms (GCM) 10K type strain sequencing project: providing services to taxonomists for standard genome sequencing and annotation.</title>
        <authorList>
            <consortium name="The Broad Institute Genomics Platform"/>
            <consortium name="The Broad Institute Genome Sequencing Center for Infectious Disease"/>
            <person name="Wu L."/>
            <person name="Ma J."/>
        </authorList>
    </citation>
    <scope>NUCLEOTIDE SEQUENCE [LARGE SCALE GENOMIC DNA]</scope>
    <source>
        <strain evidence="10">JCM 31404</strain>
    </source>
</reference>
<keyword evidence="6 8" id="KW-0472">Membrane</keyword>
<comment type="caution">
    <text evidence="9">The sequence shown here is derived from an EMBL/GenBank/DDBJ whole genome shotgun (WGS) entry which is preliminary data.</text>
</comment>
<accession>A0ABQ2RU31</accession>
<feature type="transmembrane region" description="Helical" evidence="8">
    <location>
        <begin position="229"/>
        <end position="251"/>
    </location>
</feature>
<dbReference type="EMBL" id="BMQM01000009">
    <property type="protein sequence ID" value="GGR56451.1"/>
    <property type="molecule type" value="Genomic_DNA"/>
</dbReference>
<dbReference type="Gene3D" id="1.20.1250.20">
    <property type="entry name" value="MFS general substrate transporter like domains"/>
    <property type="match status" value="1"/>
</dbReference>
<feature type="transmembrane region" description="Helical" evidence="8">
    <location>
        <begin position="257"/>
        <end position="279"/>
    </location>
</feature>
<evidence type="ECO:0000256" key="3">
    <source>
        <dbReference type="ARBA" id="ARBA00022475"/>
    </source>
</evidence>
<dbReference type="PANTHER" id="PTHR23513:SF6">
    <property type="entry name" value="MAJOR FACILITATOR SUPERFAMILY ASSOCIATED DOMAIN-CONTAINING PROTEIN"/>
    <property type="match status" value="1"/>
</dbReference>
<dbReference type="SUPFAM" id="SSF103473">
    <property type="entry name" value="MFS general substrate transporter"/>
    <property type="match status" value="1"/>
</dbReference>
<evidence type="ECO:0008006" key="11">
    <source>
        <dbReference type="Google" id="ProtNLM"/>
    </source>
</evidence>
<keyword evidence="3" id="KW-1003">Cell membrane</keyword>
<evidence type="ECO:0000313" key="9">
    <source>
        <dbReference type="EMBL" id="GGR56451.1"/>
    </source>
</evidence>
<feature type="transmembrane region" description="Helical" evidence="8">
    <location>
        <begin position="53"/>
        <end position="75"/>
    </location>
</feature>
<evidence type="ECO:0000313" key="10">
    <source>
        <dbReference type="Proteomes" id="UP000634308"/>
    </source>
</evidence>
<evidence type="ECO:0000256" key="2">
    <source>
        <dbReference type="ARBA" id="ARBA00022448"/>
    </source>
</evidence>
<evidence type="ECO:0000256" key="8">
    <source>
        <dbReference type="SAM" id="Phobius"/>
    </source>
</evidence>
<keyword evidence="5 8" id="KW-1133">Transmembrane helix</keyword>
<feature type="transmembrane region" description="Helical" evidence="8">
    <location>
        <begin position="381"/>
        <end position="399"/>
    </location>
</feature>
<feature type="transmembrane region" description="Helical" evidence="8">
    <location>
        <begin position="96"/>
        <end position="122"/>
    </location>
</feature>
<evidence type="ECO:0000256" key="1">
    <source>
        <dbReference type="ARBA" id="ARBA00004651"/>
    </source>
</evidence>
<evidence type="ECO:0000256" key="5">
    <source>
        <dbReference type="ARBA" id="ARBA00022989"/>
    </source>
</evidence>
<protein>
    <recommendedName>
        <fullName evidence="11">MFS transporter</fullName>
    </recommendedName>
</protein>
<feature type="region of interest" description="Disordered" evidence="7">
    <location>
        <begin position="1"/>
        <end position="20"/>
    </location>
</feature>
<keyword evidence="2" id="KW-0813">Transport</keyword>
<dbReference type="Pfam" id="PF05977">
    <property type="entry name" value="MFS_3"/>
    <property type="match status" value="1"/>
</dbReference>
<feature type="transmembrane region" description="Helical" evidence="8">
    <location>
        <begin position="291"/>
        <end position="310"/>
    </location>
</feature>
<evidence type="ECO:0000256" key="6">
    <source>
        <dbReference type="ARBA" id="ARBA00023136"/>
    </source>
</evidence>
<comment type="subcellular location">
    <subcellularLocation>
        <location evidence="1">Cell membrane</location>
        <topology evidence="1">Multi-pass membrane protein</topology>
    </subcellularLocation>
</comment>
<proteinExistence type="predicted"/>
<keyword evidence="4 8" id="KW-0812">Transmembrane</keyword>
<dbReference type="InterPro" id="IPR010290">
    <property type="entry name" value="TM_effector"/>
</dbReference>
<dbReference type="Proteomes" id="UP000634308">
    <property type="component" value="Unassembled WGS sequence"/>
</dbReference>
<gene>
    <name evidence="9" type="ORF">GCM10008959_17770</name>
</gene>
<dbReference type="RefSeq" id="WP_189064622.1">
    <property type="nucleotide sequence ID" value="NZ_BMQM01000009.1"/>
</dbReference>
<organism evidence="9 10">
    <name type="scientific">Deinococcus seoulensis</name>
    <dbReference type="NCBI Taxonomy" id="1837379"/>
    <lineage>
        <taxon>Bacteria</taxon>
        <taxon>Thermotogati</taxon>
        <taxon>Deinococcota</taxon>
        <taxon>Deinococci</taxon>
        <taxon>Deinococcales</taxon>
        <taxon>Deinococcaceae</taxon>
        <taxon>Deinococcus</taxon>
    </lineage>
</organism>
<dbReference type="InterPro" id="IPR036259">
    <property type="entry name" value="MFS_trans_sf"/>
</dbReference>
<evidence type="ECO:0000256" key="7">
    <source>
        <dbReference type="SAM" id="MobiDB-lite"/>
    </source>
</evidence>